<evidence type="ECO:0000256" key="4">
    <source>
        <dbReference type="ARBA" id="ARBA00022840"/>
    </source>
</evidence>
<evidence type="ECO:0000256" key="2">
    <source>
        <dbReference type="ARBA" id="ARBA00022448"/>
    </source>
</evidence>
<dbReference type="InterPro" id="IPR027417">
    <property type="entry name" value="P-loop_NTPase"/>
</dbReference>
<sequence length="416" mass="46339">MKPIISVEGLGKSYTIRHEGQTPYKSLREEIFKLPKRLLSRGAQSQEEFWALKDVNFDIMPGDRVGIIGRNGAGKSTLLKLLSRITEPTTGRITMRGRVASLLEVGTGFHAELTGRENIYLNGAILGMTRAEVRRKFDEIVDFAGVEKFLDTPVKRYSSGMYVRLAFAVAAHLEPEILIVDEVLAVGDAEFQKKCLGKMEEVSKGQGRTVLFVSHNMNMIRNLCTRGLLLREGIVGSDDDDIVRVTSAYLQGEKNSTAQWEADAPRQMDCLTPLSMKIVDEDGAVVSSIRGSRDSLYLVLEFELHEIVSSFTIGCVCFDQEKNELFWSYATDTGEGSWPKLRLGKNSLKAKLPQGLLNKGTYTYHLLASYHFIKWIVEPGKGPSVSVDIDGGYSDSPFWQSTRSGLLAPTLEWEVL</sequence>
<dbReference type="Gene3D" id="3.40.50.300">
    <property type="entry name" value="P-loop containing nucleotide triphosphate hydrolases"/>
    <property type="match status" value="1"/>
</dbReference>
<dbReference type="AlphaFoldDB" id="A0A212KBA3"/>
<dbReference type="CDD" id="cd03220">
    <property type="entry name" value="ABC_KpsT_Wzt"/>
    <property type="match status" value="1"/>
</dbReference>
<evidence type="ECO:0000313" key="6">
    <source>
        <dbReference type="EMBL" id="SBW08971.1"/>
    </source>
</evidence>
<protein>
    <recommendedName>
        <fullName evidence="5">ABC transporter domain-containing protein</fullName>
    </recommendedName>
</protein>
<gene>
    <name evidence="6" type="ORF">KM92DES2_12594</name>
</gene>
<dbReference type="PANTHER" id="PTHR46743">
    <property type="entry name" value="TEICHOIC ACIDS EXPORT ATP-BINDING PROTEIN TAGH"/>
    <property type="match status" value="1"/>
</dbReference>
<comment type="similarity">
    <text evidence="1">Belongs to the ABC transporter superfamily.</text>
</comment>
<accession>A0A212KBA3</accession>
<reference evidence="6" key="1">
    <citation type="submission" date="2016-04" db="EMBL/GenBank/DDBJ databases">
        <authorList>
            <person name="Evans L.H."/>
            <person name="Alamgir A."/>
            <person name="Owens N."/>
            <person name="Weber N.D."/>
            <person name="Virtaneva K."/>
            <person name="Barbian K."/>
            <person name="Babar A."/>
            <person name="Rosenke K."/>
        </authorList>
    </citation>
    <scope>NUCLEOTIDE SEQUENCE</scope>
    <source>
        <strain evidence="6">92-2</strain>
    </source>
</reference>
<evidence type="ECO:0000256" key="3">
    <source>
        <dbReference type="ARBA" id="ARBA00022741"/>
    </source>
</evidence>
<dbReference type="InterPro" id="IPR015860">
    <property type="entry name" value="ABC_transpr_TagH-like"/>
</dbReference>
<dbReference type="InterPro" id="IPR003593">
    <property type="entry name" value="AAA+_ATPase"/>
</dbReference>
<dbReference type="GO" id="GO:0016020">
    <property type="term" value="C:membrane"/>
    <property type="evidence" value="ECO:0007669"/>
    <property type="project" value="InterPro"/>
</dbReference>
<dbReference type="SMART" id="SM00382">
    <property type="entry name" value="AAA"/>
    <property type="match status" value="1"/>
</dbReference>
<dbReference type="Pfam" id="PF00005">
    <property type="entry name" value="ABC_tran"/>
    <property type="match status" value="1"/>
</dbReference>
<keyword evidence="4" id="KW-0067">ATP-binding</keyword>
<dbReference type="GO" id="GO:0140359">
    <property type="term" value="F:ABC-type transporter activity"/>
    <property type="evidence" value="ECO:0007669"/>
    <property type="project" value="InterPro"/>
</dbReference>
<evidence type="ECO:0000256" key="1">
    <source>
        <dbReference type="ARBA" id="ARBA00005417"/>
    </source>
</evidence>
<dbReference type="PROSITE" id="PS50893">
    <property type="entry name" value="ABC_TRANSPORTER_2"/>
    <property type="match status" value="1"/>
</dbReference>
<dbReference type="PANTHER" id="PTHR46743:SF2">
    <property type="entry name" value="TEICHOIC ACIDS EXPORT ATP-BINDING PROTEIN TAGH"/>
    <property type="match status" value="1"/>
</dbReference>
<keyword evidence="3" id="KW-0547">Nucleotide-binding</keyword>
<dbReference type="SUPFAM" id="SSF52540">
    <property type="entry name" value="P-loop containing nucleoside triphosphate hydrolases"/>
    <property type="match status" value="1"/>
</dbReference>
<dbReference type="EMBL" id="FLUP01000001">
    <property type="protein sequence ID" value="SBW08971.1"/>
    <property type="molecule type" value="Genomic_DNA"/>
</dbReference>
<dbReference type="GO" id="GO:0016887">
    <property type="term" value="F:ATP hydrolysis activity"/>
    <property type="evidence" value="ECO:0007669"/>
    <property type="project" value="InterPro"/>
</dbReference>
<dbReference type="InterPro" id="IPR003439">
    <property type="entry name" value="ABC_transporter-like_ATP-bd"/>
</dbReference>
<dbReference type="GO" id="GO:0005524">
    <property type="term" value="F:ATP binding"/>
    <property type="evidence" value="ECO:0007669"/>
    <property type="project" value="UniProtKB-KW"/>
</dbReference>
<keyword evidence="2" id="KW-0813">Transport</keyword>
<feature type="domain" description="ABC transporter" evidence="5">
    <location>
        <begin position="34"/>
        <end position="254"/>
    </location>
</feature>
<dbReference type="InterPro" id="IPR050683">
    <property type="entry name" value="Bact_Polysacc_Export_ATP-bd"/>
</dbReference>
<proteinExistence type="inferred from homology"/>
<organism evidence="6">
    <name type="scientific">uncultured Desulfovibrio sp</name>
    <dbReference type="NCBI Taxonomy" id="167968"/>
    <lineage>
        <taxon>Bacteria</taxon>
        <taxon>Pseudomonadati</taxon>
        <taxon>Thermodesulfobacteriota</taxon>
        <taxon>Desulfovibrionia</taxon>
        <taxon>Desulfovibrionales</taxon>
        <taxon>Desulfovibrionaceae</taxon>
        <taxon>Desulfovibrio</taxon>
        <taxon>environmental samples</taxon>
    </lineage>
</organism>
<name>A0A212KBA3_9BACT</name>
<evidence type="ECO:0000259" key="5">
    <source>
        <dbReference type="PROSITE" id="PS50893"/>
    </source>
</evidence>